<dbReference type="SUPFAM" id="SSF51658">
    <property type="entry name" value="Xylose isomerase-like"/>
    <property type="match status" value="1"/>
</dbReference>
<dbReference type="HOGENOM" id="CLU_050006_1_2_6"/>
<dbReference type="PATRIC" id="fig|421052.3.peg.2999"/>
<dbReference type="OrthoDB" id="9786584at2"/>
<dbReference type="STRING" id="632955.GCA_000829675_02421"/>
<dbReference type="GO" id="GO:0008903">
    <property type="term" value="F:hydroxypyruvate isomerase activity"/>
    <property type="evidence" value="ECO:0007669"/>
    <property type="project" value="TreeGrafter"/>
</dbReference>
<dbReference type="RefSeq" id="WP_016657439.1">
    <property type="nucleotide sequence ID" value="NZ_KE340355.1"/>
</dbReference>
<evidence type="ECO:0000313" key="5">
    <source>
        <dbReference type="EMBL" id="EPF70053.1"/>
    </source>
</evidence>
<accession>S3MTZ1</accession>
<dbReference type="EMBL" id="ATGI01000038">
    <property type="protein sequence ID" value="EPF70053.1"/>
    <property type="molecule type" value="Genomic_DNA"/>
</dbReference>
<name>S3MTZ1_9GAMM</name>
<proteinExistence type="inferred from homology"/>
<sequence length="258" mass="29003">MKLAANLSTLFTEVPLLERFALAAAQGFKHVEIQFPYELSIKDLQQQLEQHQLSLCLINVPAGDLMQGGHGLAAIPGCEVLFQQAVELAIEYATALHVPRVNVLAGRQPSDCSHAACIQTLTDNLIWACPRFAEHKIQVLVEMINGINMPNFIIQNMQQGVDLLTQVNQANLKLQYDCYHMAMMGEDIVQCFMQNIEHIAHIQFADYPGRHEPDSATLAFTDFFHSIQQSQYEGFVAAEYIPTQHTLDSLAWKNKYFG</sequence>
<dbReference type="InterPro" id="IPR050417">
    <property type="entry name" value="Sugar_Epim/Isomerase"/>
</dbReference>
<evidence type="ECO:0000256" key="2">
    <source>
        <dbReference type="PIRNR" id="PIRNR006241"/>
    </source>
</evidence>
<comment type="caution">
    <text evidence="5">The sequence shown here is derived from an EMBL/GenBank/DDBJ whole genome shotgun (WGS) entry which is preliminary data.</text>
</comment>
<feature type="domain" description="Xylose isomerase-like TIM barrel" evidence="4">
    <location>
        <begin position="20"/>
        <end position="252"/>
    </location>
</feature>
<dbReference type="InterPro" id="IPR036237">
    <property type="entry name" value="Xyl_isomerase-like_sf"/>
</dbReference>
<dbReference type="PIRSF" id="PIRSF006241">
    <property type="entry name" value="HyI"/>
    <property type="match status" value="1"/>
</dbReference>
<dbReference type="PANTHER" id="PTHR43489">
    <property type="entry name" value="ISOMERASE"/>
    <property type="match status" value="1"/>
</dbReference>
<dbReference type="Proteomes" id="UP000014568">
    <property type="component" value="Unassembled WGS sequence"/>
</dbReference>
<organism evidence="5 6">
    <name type="scientific">Acinetobacter rudis CIP 110305</name>
    <dbReference type="NCBI Taxonomy" id="421052"/>
    <lineage>
        <taxon>Bacteria</taxon>
        <taxon>Pseudomonadati</taxon>
        <taxon>Pseudomonadota</taxon>
        <taxon>Gammaproteobacteria</taxon>
        <taxon>Moraxellales</taxon>
        <taxon>Moraxellaceae</taxon>
        <taxon>Acinetobacter</taxon>
    </lineage>
</organism>
<evidence type="ECO:0000256" key="1">
    <source>
        <dbReference type="ARBA" id="ARBA00023235"/>
    </source>
</evidence>
<comment type="similarity">
    <text evidence="2">Belongs to the hyi family.</text>
</comment>
<feature type="active site" description="Proton donor/acceptor" evidence="3">
    <location>
        <position position="142"/>
    </location>
</feature>
<dbReference type="InterPro" id="IPR026040">
    <property type="entry name" value="HyI-like"/>
</dbReference>
<dbReference type="PANTHER" id="PTHR43489:SF6">
    <property type="entry name" value="HYDROXYPYRUVATE ISOMERASE-RELATED"/>
    <property type="match status" value="1"/>
</dbReference>
<dbReference type="eggNOG" id="COG3622">
    <property type="taxonomic scope" value="Bacteria"/>
</dbReference>
<dbReference type="Pfam" id="PF01261">
    <property type="entry name" value="AP_endonuc_2"/>
    <property type="match status" value="1"/>
</dbReference>
<keyword evidence="1 2" id="KW-0413">Isomerase</keyword>
<protein>
    <submittedName>
        <fullName evidence="5">Hydroxypyruvate isomerase</fullName>
    </submittedName>
</protein>
<evidence type="ECO:0000256" key="3">
    <source>
        <dbReference type="PIRSR" id="PIRSR006241-50"/>
    </source>
</evidence>
<dbReference type="Gene3D" id="3.20.20.150">
    <property type="entry name" value="Divalent-metal-dependent TIM barrel enzymes"/>
    <property type="match status" value="1"/>
</dbReference>
<dbReference type="GO" id="GO:0046487">
    <property type="term" value="P:glyoxylate metabolic process"/>
    <property type="evidence" value="ECO:0007669"/>
    <property type="project" value="TreeGrafter"/>
</dbReference>
<gene>
    <name evidence="5" type="ORF">F945_03070</name>
</gene>
<dbReference type="AlphaFoldDB" id="S3MTZ1"/>
<keyword evidence="6" id="KW-1185">Reference proteome</keyword>
<feature type="active site" description="Proton donor/acceptor" evidence="3">
    <location>
        <position position="239"/>
    </location>
</feature>
<evidence type="ECO:0000313" key="6">
    <source>
        <dbReference type="Proteomes" id="UP000014568"/>
    </source>
</evidence>
<evidence type="ECO:0000259" key="4">
    <source>
        <dbReference type="Pfam" id="PF01261"/>
    </source>
</evidence>
<dbReference type="InterPro" id="IPR013022">
    <property type="entry name" value="Xyl_isomerase-like_TIM-brl"/>
</dbReference>
<keyword evidence="5" id="KW-0670">Pyruvate</keyword>
<reference evidence="5 6" key="1">
    <citation type="submission" date="2013-06" db="EMBL/GenBank/DDBJ databases">
        <title>The Genome Sequence of Acinetobacter rudis CIP 110305.</title>
        <authorList>
            <consortium name="The Broad Institute Genome Sequencing Platform"/>
            <consortium name="The Broad Institute Genome Sequencing Center for Infectious Disease"/>
            <person name="Cerqueira G."/>
            <person name="Feldgarden M."/>
            <person name="Courvalin P."/>
            <person name="Perichon B."/>
            <person name="Grillot-Courvalin C."/>
            <person name="Clermont D."/>
            <person name="Rocha E."/>
            <person name="Yoon E.-J."/>
            <person name="Nemec A."/>
            <person name="Young S.K."/>
            <person name="Zeng Q."/>
            <person name="Gargeya S."/>
            <person name="Fitzgerald M."/>
            <person name="Abouelleil A."/>
            <person name="Alvarado L."/>
            <person name="Berlin A.M."/>
            <person name="Chapman S.B."/>
            <person name="Dewar J."/>
            <person name="Goldberg J."/>
            <person name="Griggs A."/>
            <person name="Gujja S."/>
            <person name="Hansen M."/>
            <person name="Howarth C."/>
            <person name="Imamovic A."/>
            <person name="Larimer J."/>
            <person name="McCowan C."/>
            <person name="Murphy C."/>
            <person name="Pearson M."/>
            <person name="Priest M."/>
            <person name="Roberts A."/>
            <person name="Saif S."/>
            <person name="Shea T."/>
            <person name="Sykes S."/>
            <person name="Wortman J."/>
            <person name="Nusbaum C."/>
            <person name="Birren B."/>
        </authorList>
    </citation>
    <scope>NUCLEOTIDE SEQUENCE [LARGE SCALE GENOMIC DNA]</scope>
    <source>
        <strain evidence="5 6">CIP 110305</strain>
    </source>
</reference>